<dbReference type="InterPro" id="IPR009010">
    <property type="entry name" value="Asp_de-COase-like_dom_sf"/>
</dbReference>
<evidence type="ECO:0000313" key="15">
    <source>
        <dbReference type="EMBL" id="MDR7149915.1"/>
    </source>
</evidence>
<dbReference type="InterPro" id="IPR006656">
    <property type="entry name" value="Mopterin_OxRdtase"/>
</dbReference>
<evidence type="ECO:0000256" key="3">
    <source>
        <dbReference type="ARBA" id="ARBA00004196"/>
    </source>
</evidence>
<dbReference type="Gene3D" id="4.10.1200.10">
    <property type="entry name" value="nitrate reductase tail"/>
    <property type="match status" value="1"/>
</dbReference>
<keyword evidence="13" id="KW-0534">Nitrate assimilation</keyword>
<evidence type="ECO:0000259" key="14">
    <source>
        <dbReference type="PROSITE" id="PS51669"/>
    </source>
</evidence>
<evidence type="ECO:0000256" key="4">
    <source>
        <dbReference type="ARBA" id="ARBA00010312"/>
    </source>
</evidence>
<keyword evidence="10" id="KW-0560">Oxidoreductase</keyword>
<dbReference type="InterPro" id="IPR006963">
    <property type="entry name" value="Mopterin_OxRdtase_4Fe-4S_dom"/>
</dbReference>
<keyword evidence="11" id="KW-0408">Iron</keyword>
<organism evidence="15 16">
    <name type="scientific">Hydrogenophaga palleronii</name>
    <dbReference type="NCBI Taxonomy" id="65655"/>
    <lineage>
        <taxon>Bacteria</taxon>
        <taxon>Pseudomonadati</taxon>
        <taxon>Pseudomonadota</taxon>
        <taxon>Betaproteobacteria</taxon>
        <taxon>Burkholderiales</taxon>
        <taxon>Comamonadaceae</taxon>
        <taxon>Hydrogenophaga</taxon>
    </lineage>
</organism>
<dbReference type="Proteomes" id="UP001265700">
    <property type="component" value="Unassembled WGS sequence"/>
</dbReference>
<dbReference type="Pfam" id="PF00384">
    <property type="entry name" value="Molybdopterin"/>
    <property type="match status" value="1"/>
</dbReference>
<evidence type="ECO:0000256" key="7">
    <source>
        <dbReference type="ARBA" id="ARBA00022505"/>
    </source>
</evidence>
<sequence length="1275" mass="143032">MSHFLDRLTHFSLPKEAFSGNHGLTTNEDRTWEDGYRNRWAHDRIVRSTHGVNCTGSCSWKIYVKGGIVTWETQQTDYPRTRWDMPNHEPRGCARGASYSWYLYSANRVKYPMVRGRLLERWRAALKVSKSPVDAWALIQQDANARRDYQQVRGMGGFVRSTWDEVNQLIAAANVYTIKQHGADRIIGFSPIPAMSMVSYAAGSRYLSLIGGVCMSFYDWYCDLPPASPQVWGEQTDVPESADWYNSSFIIAWGSNVPQTRTPDAHFFTEVRYKGAKTVAVTPDYSEVAKLSDIWMHPKQGTDAAVAMAMGHVALKEFYFPDGGKARSSYFDDYARRYTDLPLLVMLKEHTLPDGTVSMVPDRYLRASDFNGQMGQKSNPEWKTVAFDTNGKAVLPNGSIGFRWGEAGREDEGKWNLEAKEARTNTDVKLKLSVIEDGEQEHQVVDVGFPYFGGRDTPNFTANAQNGEINHAKVPAVRLRLGKAGEERYAMVATVFDLQVAQYGIDRGLGSGAKDFNDNAAYTPAWQESITGVPREQLITVARQFAENADKTHGKSMVIIGAAMNHWYHADMNYRGVINLLMMCGCIGQSGGGWAHYVGQEKLRPQTGWVPLAFATDWVRPPRQQNSTSFFYAHTDQWRYEKLGMEEIVSPTLSEADKAAFSGSMIDFNVRAERMGWLPSAPQLKTNPMQVVRDATAAGMDPKDYAVKALKDGTLEMSCEDPDAPQNWPRNMFVWRSNLLGSSGKGHEYFCKHLLGTENGVQGKDLGKDDAKPAEVKWHKDAPQGKLDLLVTLDFRMSTTCLYSDIVLPTASWYEKNDLNTSDMHPFIHPLSAAVDPVWESRSDWEIYKGFAKTFSEVCVGHLGVEKEVVLTPIMHDTPGEMAQAFEVKEWKKGHCELIPGKTAPQITVVERDYPNTFKRFTALGPLLDKLGNGGKGIGWKTGTEVEQLGQLNGKTMEEGVSQGMPKIVTDIDACEVILQLAPETNGHVAVKAWEALGKQTGRDHTHLAIYREDEKIRFRDIQAQPRKIISSPTWSGIESETVSYNAGYTNVHEYIPWRTLTGRQQFYQDHPWMIAFGEGFGSYRPPVDLKTTEGIHNIKPNGNKEIQLNFITPHQKWGIHSTYSDNLMMLTLNRGGTVVWLSEDDAKSAGIEDNDWVELFNINGAVAARAVVSQRVNPGMVMMYHSQEKIINTPGSEITGVRGGIHNSVTRIVLKPTHMIGGYAQLSYGFNYYGTIGTNRDEFVVVRKMDKVDWLDTPADDHLIRAYQSEGENP</sequence>
<evidence type="ECO:0000256" key="5">
    <source>
        <dbReference type="ARBA" id="ARBA00022448"/>
    </source>
</evidence>
<feature type="domain" description="4Fe-4S Mo/W bis-MGD-type" evidence="14">
    <location>
        <begin position="43"/>
        <end position="107"/>
    </location>
</feature>
<keyword evidence="16" id="KW-1185">Reference proteome</keyword>
<proteinExistence type="inferred from homology"/>
<comment type="subcellular location">
    <subcellularLocation>
        <location evidence="3">Cell envelope</location>
    </subcellularLocation>
</comment>
<evidence type="ECO:0000256" key="11">
    <source>
        <dbReference type="ARBA" id="ARBA00023004"/>
    </source>
</evidence>
<keyword evidence="5" id="KW-0813">Transport</keyword>
<evidence type="ECO:0000256" key="8">
    <source>
        <dbReference type="ARBA" id="ARBA00022723"/>
    </source>
</evidence>
<dbReference type="NCBIfam" id="TIGR01580">
    <property type="entry name" value="narG"/>
    <property type="match status" value="1"/>
</dbReference>
<dbReference type="PROSITE" id="PS51669">
    <property type="entry name" value="4FE4S_MOW_BIS_MGD"/>
    <property type="match status" value="1"/>
</dbReference>
<name>A0ABU1WKU3_9BURK</name>
<dbReference type="CDD" id="cd02750">
    <property type="entry name" value="MopB_Nitrate-R-NarG-like"/>
    <property type="match status" value="1"/>
</dbReference>
<dbReference type="Pfam" id="PF14710">
    <property type="entry name" value="Nitr_red_alph_N"/>
    <property type="match status" value="1"/>
</dbReference>
<keyword evidence="9" id="KW-0249">Electron transport</keyword>
<evidence type="ECO:0000313" key="16">
    <source>
        <dbReference type="Proteomes" id="UP001265700"/>
    </source>
</evidence>
<dbReference type="PROSITE" id="PS00490">
    <property type="entry name" value="MOLYBDOPTERIN_PROK_2"/>
    <property type="match status" value="1"/>
</dbReference>
<dbReference type="InterPro" id="IPR006655">
    <property type="entry name" value="Mopterin_OxRdtase_prok_CS"/>
</dbReference>
<evidence type="ECO:0000256" key="6">
    <source>
        <dbReference type="ARBA" id="ARBA00022485"/>
    </source>
</evidence>
<keyword evidence="6" id="KW-0004">4Fe-4S</keyword>
<keyword evidence="12" id="KW-0411">Iron-sulfur</keyword>
<evidence type="ECO:0000256" key="10">
    <source>
        <dbReference type="ARBA" id="ARBA00023002"/>
    </source>
</evidence>
<gene>
    <name evidence="15" type="ORF">J2W49_001870</name>
</gene>
<dbReference type="InterPro" id="IPR037943">
    <property type="entry name" value="MopB_CT_Nitrate-R-NarG-like"/>
</dbReference>
<evidence type="ECO:0000256" key="13">
    <source>
        <dbReference type="ARBA" id="ARBA00023063"/>
    </source>
</evidence>
<evidence type="ECO:0000256" key="9">
    <source>
        <dbReference type="ARBA" id="ARBA00022982"/>
    </source>
</evidence>
<comment type="caution">
    <text evidence="15">The sequence shown here is derived from an EMBL/GenBank/DDBJ whole genome shotgun (WGS) entry which is preliminary data.</text>
</comment>
<comment type="similarity">
    <text evidence="4">Belongs to the prokaryotic molybdopterin-containing oxidoreductase family.</text>
</comment>
<dbReference type="PANTHER" id="PTHR43105:SF2">
    <property type="entry name" value="RESPIRATORY NITRATE REDUCTASE 2 ALPHA CHAIN"/>
    <property type="match status" value="1"/>
</dbReference>
<dbReference type="SUPFAM" id="SSF53706">
    <property type="entry name" value="Formate dehydrogenase/DMSO reductase, domains 1-3"/>
    <property type="match status" value="1"/>
</dbReference>
<evidence type="ECO:0000256" key="1">
    <source>
        <dbReference type="ARBA" id="ARBA00001942"/>
    </source>
</evidence>
<dbReference type="PANTHER" id="PTHR43105">
    <property type="entry name" value="RESPIRATORY NITRATE REDUCTASE"/>
    <property type="match status" value="1"/>
</dbReference>
<dbReference type="InterPro" id="IPR028189">
    <property type="entry name" value="Nitr_red_alph_N"/>
</dbReference>
<dbReference type="RefSeq" id="WP_310314752.1">
    <property type="nucleotide sequence ID" value="NZ_JAVDWU010000003.1"/>
</dbReference>
<comment type="cofactor">
    <cofactor evidence="1">
        <name>Mo-bis(molybdopterin guanine dinucleotide)</name>
        <dbReference type="ChEBI" id="CHEBI:60539"/>
    </cofactor>
</comment>
<dbReference type="SUPFAM" id="SSF50692">
    <property type="entry name" value="ADC-like"/>
    <property type="match status" value="1"/>
</dbReference>
<dbReference type="InterPro" id="IPR044906">
    <property type="entry name" value="Nitr_red_alph_N_sf"/>
</dbReference>
<dbReference type="InterPro" id="IPR050123">
    <property type="entry name" value="Prok_molybdopt-oxidoreductase"/>
</dbReference>
<dbReference type="PROSITE" id="PS00932">
    <property type="entry name" value="MOLYBDOPTERIN_PROK_3"/>
    <property type="match status" value="1"/>
</dbReference>
<reference evidence="15 16" key="1">
    <citation type="submission" date="2023-07" db="EMBL/GenBank/DDBJ databases">
        <title>Sorghum-associated microbial communities from plants grown in Nebraska, USA.</title>
        <authorList>
            <person name="Schachtman D."/>
        </authorList>
    </citation>
    <scope>NUCLEOTIDE SEQUENCE [LARGE SCALE GENOMIC DNA]</scope>
    <source>
        <strain evidence="15 16">4249</strain>
    </source>
</reference>
<comment type="cofactor">
    <cofactor evidence="2">
        <name>[4Fe-4S] cluster</name>
        <dbReference type="ChEBI" id="CHEBI:49883"/>
    </cofactor>
</comment>
<protein>
    <submittedName>
        <fullName evidence="15">Nitrate reductase alpha subunit</fullName>
    </submittedName>
</protein>
<keyword evidence="8" id="KW-0479">Metal-binding</keyword>
<evidence type="ECO:0000256" key="2">
    <source>
        <dbReference type="ARBA" id="ARBA00001966"/>
    </source>
</evidence>
<dbReference type="Pfam" id="PF01568">
    <property type="entry name" value="Molydop_binding"/>
    <property type="match status" value="1"/>
</dbReference>
<dbReference type="Gene3D" id="3.40.50.12440">
    <property type="match status" value="1"/>
</dbReference>
<dbReference type="SMART" id="SM00926">
    <property type="entry name" value="Molybdop_Fe4S4"/>
    <property type="match status" value="1"/>
</dbReference>
<accession>A0ABU1WKU3</accession>
<dbReference type="InterPro" id="IPR006657">
    <property type="entry name" value="MoPterin_dinucl-bd_dom"/>
</dbReference>
<dbReference type="EMBL" id="JAVDWU010000003">
    <property type="protein sequence ID" value="MDR7149915.1"/>
    <property type="molecule type" value="Genomic_DNA"/>
</dbReference>
<dbReference type="InterPro" id="IPR006468">
    <property type="entry name" value="NarG"/>
</dbReference>
<keyword evidence="7" id="KW-0500">Molybdenum</keyword>
<evidence type="ECO:0000256" key="12">
    <source>
        <dbReference type="ARBA" id="ARBA00023014"/>
    </source>
</evidence>
<dbReference type="CDD" id="cd02776">
    <property type="entry name" value="MopB_CT_Nitrate-R-NarG-like"/>
    <property type="match status" value="1"/>
</dbReference>